<evidence type="ECO:0000313" key="6">
    <source>
        <dbReference type="Proteomes" id="UP000308768"/>
    </source>
</evidence>
<comment type="similarity">
    <text evidence="1">Belongs to the type-B carboxylesterase/lipase family.</text>
</comment>
<reference evidence="5 6" key="1">
    <citation type="submission" date="2017-03" db="EMBL/GenBank/DDBJ databases">
        <title>Genomes of endolithic fungi from Antarctica.</title>
        <authorList>
            <person name="Coleine C."/>
            <person name="Masonjones S."/>
            <person name="Stajich J.E."/>
        </authorList>
    </citation>
    <scope>NUCLEOTIDE SEQUENCE [LARGE SCALE GENOMIC DNA]</scope>
    <source>
        <strain evidence="5 6">CCFEE 5187</strain>
    </source>
</reference>
<dbReference type="PANTHER" id="PTHR11559">
    <property type="entry name" value="CARBOXYLESTERASE"/>
    <property type="match status" value="1"/>
</dbReference>
<dbReference type="Gene3D" id="3.40.50.1820">
    <property type="entry name" value="alpha/beta hydrolase"/>
    <property type="match status" value="1"/>
</dbReference>
<protein>
    <recommendedName>
        <fullName evidence="7">Carboxylesterase type B domain-containing protein</fullName>
    </recommendedName>
</protein>
<keyword evidence="6" id="KW-1185">Reference proteome</keyword>
<dbReference type="Pfam" id="PF03184">
    <property type="entry name" value="DDE_1"/>
    <property type="match status" value="1"/>
</dbReference>
<evidence type="ECO:0000256" key="1">
    <source>
        <dbReference type="ARBA" id="ARBA00005964"/>
    </source>
</evidence>
<dbReference type="Proteomes" id="UP000308768">
    <property type="component" value="Unassembled WGS sequence"/>
</dbReference>
<dbReference type="GO" id="GO:0016787">
    <property type="term" value="F:hydrolase activity"/>
    <property type="evidence" value="ECO:0007669"/>
    <property type="project" value="UniProtKB-KW"/>
</dbReference>
<dbReference type="InterPro" id="IPR029058">
    <property type="entry name" value="AB_hydrolase_fold"/>
</dbReference>
<dbReference type="InterPro" id="IPR002018">
    <property type="entry name" value="CarbesteraseB"/>
</dbReference>
<dbReference type="EMBL" id="NAJN01001030">
    <property type="protein sequence ID" value="TKA66365.1"/>
    <property type="molecule type" value="Genomic_DNA"/>
</dbReference>
<dbReference type="InterPro" id="IPR050309">
    <property type="entry name" value="Type-B_Carboxylest/Lipase"/>
</dbReference>
<name>A0A4U0WX28_9PEZI</name>
<feature type="non-terminal residue" evidence="5">
    <location>
        <position position="714"/>
    </location>
</feature>
<evidence type="ECO:0000256" key="2">
    <source>
        <dbReference type="ARBA" id="ARBA00022801"/>
    </source>
</evidence>
<dbReference type="GO" id="GO:0003676">
    <property type="term" value="F:nucleic acid binding"/>
    <property type="evidence" value="ECO:0007669"/>
    <property type="project" value="InterPro"/>
</dbReference>
<dbReference type="InterPro" id="IPR019826">
    <property type="entry name" value="Carboxylesterase_B_AS"/>
</dbReference>
<gene>
    <name evidence="5" type="ORF">B0A49_07680</name>
</gene>
<comment type="caution">
    <text evidence="5">The sequence shown here is derived from an EMBL/GenBank/DDBJ whole genome shotgun (WGS) entry which is preliminary data.</text>
</comment>
<dbReference type="OrthoDB" id="3943683at2759"/>
<dbReference type="Pfam" id="PF00135">
    <property type="entry name" value="COesterase"/>
    <property type="match status" value="1"/>
</dbReference>
<sequence length="714" mass="78854">MLLPDTRGKVDSFGTTRSEYKKKRQRPLQLARQLARQLAHDPKNIEAWFLSLCQLLHEFGISEGDMYNYDESGFMVDYGRSQWIVTKAPDRQSYLASSQNRETVTVGETISGDGEALPPLVVLPGQLHLEGWINNELDDDVLMAVSDSGYTNDEISLAWFEHFDKFSAKRQTGAWRLLLLDGHGPHATKDFLDYGDDHKILLYYLPPHATHFLQPLDVVVFQPYKHWHAEAVDAATRTGCTNFNKVEFLAALQSIRLQTLQKSTVLSAWRQTGLIPWNPNLVIDRLQAYAATQPRTPSPPQETPPQTVVETHSTTRALRSLAMQLVDDNQLDLNNATIRRFLKGSLKQAEAGNLALDYLSRTQAAEKAREQRHAAVNRSQVLEYLGIPYAQPPVGSLRFAAPAQYAGKGRFIASNYSAICPETPSKPVAYPGATPQEQRIVAAFGSQLSRPQSEDCLTLNVWTKPTAKAKKGDKPVLVFFYGGRWSIGGTDTPFYNGQYLADAEDVVVVTVNFRINIFGWPGAPGVSKNIGLLDQRLAVEWVRDNIKGFGGDASKIVIFGQSSGSVAVDFWSYAYADDPIVSGYISHSGNVFSFPTNTEALAEQHWYNASAMLGCGTSGDVLPCMRSKNFSDIKAAAAKVKPPVATSQARSQPAFQPTIDNVNIFSVDEYASRSLAGNFSSLPYMFGNNDNEAGYYKIAAYAQGVVLPDAAWDA</sequence>
<dbReference type="PROSITE" id="PS00122">
    <property type="entry name" value="CARBOXYLESTERASE_B_1"/>
    <property type="match status" value="1"/>
</dbReference>
<feature type="domain" description="Carboxylesterase type B" evidence="3">
    <location>
        <begin position="377"/>
        <end position="696"/>
    </location>
</feature>
<organism evidence="5 6">
    <name type="scientific">Cryomyces minteri</name>
    <dbReference type="NCBI Taxonomy" id="331657"/>
    <lineage>
        <taxon>Eukaryota</taxon>
        <taxon>Fungi</taxon>
        <taxon>Dikarya</taxon>
        <taxon>Ascomycota</taxon>
        <taxon>Pezizomycotina</taxon>
        <taxon>Dothideomycetes</taxon>
        <taxon>Dothideomycetes incertae sedis</taxon>
        <taxon>Cryomyces</taxon>
    </lineage>
</organism>
<accession>A0A4U0WX28</accession>
<evidence type="ECO:0000259" key="3">
    <source>
        <dbReference type="Pfam" id="PF00135"/>
    </source>
</evidence>
<evidence type="ECO:0000313" key="5">
    <source>
        <dbReference type="EMBL" id="TKA66365.1"/>
    </source>
</evidence>
<feature type="domain" description="DDE-1" evidence="4">
    <location>
        <begin position="103"/>
        <end position="227"/>
    </location>
</feature>
<proteinExistence type="inferred from homology"/>
<evidence type="ECO:0000259" key="4">
    <source>
        <dbReference type="Pfam" id="PF03184"/>
    </source>
</evidence>
<dbReference type="SUPFAM" id="SSF53474">
    <property type="entry name" value="alpha/beta-Hydrolases"/>
    <property type="match status" value="1"/>
</dbReference>
<keyword evidence="2" id="KW-0378">Hydrolase</keyword>
<dbReference type="AlphaFoldDB" id="A0A4U0WX28"/>
<dbReference type="InterPro" id="IPR004875">
    <property type="entry name" value="DDE_SF_endonuclease_dom"/>
</dbReference>
<evidence type="ECO:0008006" key="7">
    <source>
        <dbReference type="Google" id="ProtNLM"/>
    </source>
</evidence>
<dbReference type="STRING" id="331657.A0A4U0WX28"/>